<proteinExistence type="predicted"/>
<accession>A0A5M6IT05</accession>
<dbReference type="InterPro" id="IPR011055">
    <property type="entry name" value="Dup_hybrid_motif"/>
</dbReference>
<dbReference type="PANTHER" id="PTHR21666">
    <property type="entry name" value="PEPTIDASE-RELATED"/>
    <property type="match status" value="1"/>
</dbReference>
<evidence type="ECO:0000313" key="4">
    <source>
        <dbReference type="EMBL" id="KAA5610575.1"/>
    </source>
</evidence>
<dbReference type="CDD" id="cd12797">
    <property type="entry name" value="M23_peptidase"/>
    <property type="match status" value="1"/>
</dbReference>
<dbReference type="PANTHER" id="PTHR21666:SF270">
    <property type="entry name" value="MUREIN HYDROLASE ACTIVATOR ENVC"/>
    <property type="match status" value="1"/>
</dbReference>
<dbReference type="OrthoDB" id="9805070at2"/>
<sequence>MHIRGRLCLALLLTLVFQATEAGAACRSMLMPAAQLKTVGRGIVLVRGEMVHTGIDLLAPHGSLVRAAAPGRVIFVGRWYGYGNMVDVEHPDGVVTRYAHLSRFAAGIQPGATVRVGALLGAVGATGRATTAHLHFEVRIDGRPVDPRPNLALAACARPPAEREPLEEARAPDRSRGG</sequence>
<dbReference type="GO" id="GO:0004222">
    <property type="term" value="F:metalloendopeptidase activity"/>
    <property type="evidence" value="ECO:0007669"/>
    <property type="project" value="TreeGrafter"/>
</dbReference>
<feature type="domain" description="M23ase beta-sheet core" evidence="3">
    <location>
        <begin position="51"/>
        <end position="147"/>
    </location>
</feature>
<feature type="signal peptide" evidence="2">
    <location>
        <begin position="1"/>
        <end position="24"/>
    </location>
</feature>
<keyword evidence="5" id="KW-1185">Reference proteome</keyword>
<dbReference type="EMBL" id="VWPK01000030">
    <property type="protein sequence ID" value="KAA5610575.1"/>
    <property type="molecule type" value="Genomic_DNA"/>
</dbReference>
<dbReference type="RefSeq" id="WP_150042309.1">
    <property type="nucleotide sequence ID" value="NZ_OW485601.1"/>
</dbReference>
<evidence type="ECO:0000256" key="2">
    <source>
        <dbReference type="SAM" id="SignalP"/>
    </source>
</evidence>
<evidence type="ECO:0000256" key="1">
    <source>
        <dbReference type="SAM" id="MobiDB-lite"/>
    </source>
</evidence>
<evidence type="ECO:0000313" key="5">
    <source>
        <dbReference type="Proteomes" id="UP000325255"/>
    </source>
</evidence>
<feature type="region of interest" description="Disordered" evidence="1">
    <location>
        <begin position="156"/>
        <end position="178"/>
    </location>
</feature>
<dbReference type="Gene3D" id="2.70.70.10">
    <property type="entry name" value="Glucose Permease (Domain IIA)"/>
    <property type="match status" value="1"/>
</dbReference>
<organism evidence="4 5">
    <name type="scientific">Rhodovastum atsumiense</name>
    <dbReference type="NCBI Taxonomy" id="504468"/>
    <lineage>
        <taxon>Bacteria</taxon>
        <taxon>Pseudomonadati</taxon>
        <taxon>Pseudomonadota</taxon>
        <taxon>Alphaproteobacteria</taxon>
        <taxon>Acetobacterales</taxon>
        <taxon>Acetobacteraceae</taxon>
        <taxon>Rhodovastum</taxon>
    </lineage>
</organism>
<dbReference type="Pfam" id="PF01551">
    <property type="entry name" value="Peptidase_M23"/>
    <property type="match status" value="1"/>
</dbReference>
<dbReference type="SUPFAM" id="SSF51261">
    <property type="entry name" value="Duplicated hybrid motif"/>
    <property type="match status" value="1"/>
</dbReference>
<evidence type="ECO:0000259" key="3">
    <source>
        <dbReference type="Pfam" id="PF01551"/>
    </source>
</evidence>
<comment type="caution">
    <text evidence="4">The sequence shown here is derived from an EMBL/GenBank/DDBJ whole genome shotgun (WGS) entry which is preliminary data.</text>
</comment>
<dbReference type="Proteomes" id="UP000325255">
    <property type="component" value="Unassembled WGS sequence"/>
</dbReference>
<dbReference type="InterPro" id="IPR050570">
    <property type="entry name" value="Cell_wall_metabolism_enzyme"/>
</dbReference>
<keyword evidence="2" id="KW-0732">Signal</keyword>
<dbReference type="AlphaFoldDB" id="A0A5M6IT05"/>
<name>A0A5M6IT05_9PROT</name>
<gene>
    <name evidence="4" type="ORF">F1189_18270</name>
</gene>
<dbReference type="InterPro" id="IPR016047">
    <property type="entry name" value="M23ase_b-sheet_dom"/>
</dbReference>
<feature type="chain" id="PRO_5024432604" evidence="2">
    <location>
        <begin position="25"/>
        <end position="178"/>
    </location>
</feature>
<feature type="compositionally biased region" description="Basic and acidic residues" evidence="1">
    <location>
        <begin position="160"/>
        <end position="178"/>
    </location>
</feature>
<protein>
    <submittedName>
        <fullName evidence="4">M23 family metallopeptidase</fullName>
    </submittedName>
</protein>
<reference evidence="4 5" key="1">
    <citation type="submission" date="2019-09" db="EMBL/GenBank/DDBJ databases">
        <title>Genome sequence of Rhodovastum atsumiense, a diverse member of the Acetobacteraceae family of non-sulfur purple photosynthetic bacteria.</title>
        <authorList>
            <person name="Meyer T."/>
            <person name="Kyndt J."/>
        </authorList>
    </citation>
    <scope>NUCLEOTIDE SEQUENCE [LARGE SCALE GENOMIC DNA]</scope>
    <source>
        <strain evidence="4 5">DSM 21279</strain>
    </source>
</reference>